<keyword evidence="4" id="KW-0812">Transmembrane</keyword>
<feature type="compositionally biased region" description="Polar residues" evidence="3">
    <location>
        <begin position="126"/>
        <end position="137"/>
    </location>
</feature>
<feature type="region of interest" description="Disordered" evidence="3">
    <location>
        <begin position="213"/>
        <end position="257"/>
    </location>
</feature>
<dbReference type="AlphaFoldDB" id="A0A139A2E2"/>
<dbReference type="OMA" id="PRRCIRA"/>
<keyword evidence="4" id="KW-0472">Membrane</keyword>
<feature type="compositionally biased region" description="Low complexity" evidence="3">
    <location>
        <begin position="138"/>
        <end position="172"/>
    </location>
</feature>
<feature type="compositionally biased region" description="Low complexity" evidence="3">
    <location>
        <begin position="116"/>
        <end position="125"/>
    </location>
</feature>
<protein>
    <recommendedName>
        <fullName evidence="6">SH3 domain-containing protein</fullName>
    </recommendedName>
</protein>
<feature type="region of interest" description="Disordered" evidence="3">
    <location>
        <begin position="286"/>
        <end position="309"/>
    </location>
</feature>
<evidence type="ECO:0000259" key="6">
    <source>
        <dbReference type="PROSITE" id="PS50002"/>
    </source>
</evidence>
<evidence type="ECO:0000256" key="1">
    <source>
        <dbReference type="ARBA" id="ARBA00022443"/>
    </source>
</evidence>
<feature type="compositionally biased region" description="Polar residues" evidence="3">
    <location>
        <begin position="213"/>
        <end position="223"/>
    </location>
</feature>
<keyword evidence="1 2" id="KW-0728">SH3 domain</keyword>
<feature type="compositionally biased region" description="Low complexity" evidence="3">
    <location>
        <begin position="286"/>
        <end position="304"/>
    </location>
</feature>
<dbReference type="InterPro" id="IPR036028">
    <property type="entry name" value="SH3-like_dom_sf"/>
</dbReference>
<dbReference type="OrthoDB" id="5595608at2759"/>
<dbReference type="EMBL" id="KQ965811">
    <property type="protein sequence ID" value="KXS10956.1"/>
    <property type="molecule type" value="Genomic_DNA"/>
</dbReference>
<evidence type="ECO:0000256" key="2">
    <source>
        <dbReference type="PROSITE-ProRule" id="PRU00192"/>
    </source>
</evidence>
<feature type="signal peptide" evidence="5">
    <location>
        <begin position="1"/>
        <end position="43"/>
    </location>
</feature>
<keyword evidence="4" id="KW-1133">Transmembrane helix</keyword>
<sequence length="441" mass="45230">MLHHHRSPLRRHHSTAATLRLALAGLASASLPLLLLLIPHTCAQRTPSASGCACTSDCYSGVVAAANWCFIDESSCTGTIPFRDQLTGRGYDACVAGATAVPYTVTAGRTALPSATSSASASASSQTGTRPTSAPKLTSTISGTRGASTSTGTGSTSPTSTSTAIASSDSSSSGLSSAAIGGIAGGGIAALILIALVGILIWRRHKARKGYQPTLTMDPSTDPETPMRIRSTPPLDRNWTTHTQSSSIVPSHANSVPGSPLIPPSPDFPTSNGQGQAFPLPYPAVTSTRSASGGDAAAAAQHAPTNPPALTASQVMAPLLPSNSVSSTNRPVPPRSRASTRRELAGTPPPARASPVLVDALPPVPPRTPTPVPTLFDPPADGRIYALEDYASHYPGDLALRAGDRVDVEQVFEDGWAWGVNSRSGGVGMFPVEFVGRRAVV</sequence>
<dbReference type="SMART" id="SM00326">
    <property type="entry name" value="SH3"/>
    <property type="match status" value="1"/>
</dbReference>
<evidence type="ECO:0000256" key="4">
    <source>
        <dbReference type="SAM" id="Phobius"/>
    </source>
</evidence>
<feature type="domain" description="SH3" evidence="6">
    <location>
        <begin position="379"/>
        <end position="440"/>
    </location>
</feature>
<feature type="chain" id="PRO_5007295899" description="SH3 domain-containing protein" evidence="5">
    <location>
        <begin position="44"/>
        <end position="441"/>
    </location>
</feature>
<feature type="region of interest" description="Disordered" evidence="3">
    <location>
        <begin position="321"/>
        <end position="358"/>
    </location>
</feature>
<dbReference type="Proteomes" id="UP000070544">
    <property type="component" value="Unassembled WGS sequence"/>
</dbReference>
<reference evidence="7 8" key="1">
    <citation type="journal article" date="2015" name="Genome Biol. Evol.">
        <title>Phylogenomic analyses indicate that early fungi evolved digesting cell walls of algal ancestors of land plants.</title>
        <authorList>
            <person name="Chang Y."/>
            <person name="Wang S."/>
            <person name="Sekimoto S."/>
            <person name="Aerts A.L."/>
            <person name="Choi C."/>
            <person name="Clum A."/>
            <person name="LaButti K.M."/>
            <person name="Lindquist E.A."/>
            <person name="Yee Ngan C."/>
            <person name="Ohm R.A."/>
            <person name="Salamov A.A."/>
            <person name="Grigoriev I.V."/>
            <person name="Spatafora J.W."/>
            <person name="Berbee M.L."/>
        </authorList>
    </citation>
    <scope>NUCLEOTIDE SEQUENCE [LARGE SCALE GENOMIC DNA]</scope>
    <source>
        <strain evidence="7 8">JEL478</strain>
    </source>
</reference>
<feature type="transmembrane region" description="Helical" evidence="4">
    <location>
        <begin position="178"/>
        <end position="202"/>
    </location>
</feature>
<organism evidence="7 8">
    <name type="scientific">Gonapodya prolifera (strain JEL478)</name>
    <name type="common">Monoblepharis prolifera</name>
    <dbReference type="NCBI Taxonomy" id="1344416"/>
    <lineage>
        <taxon>Eukaryota</taxon>
        <taxon>Fungi</taxon>
        <taxon>Fungi incertae sedis</taxon>
        <taxon>Chytridiomycota</taxon>
        <taxon>Chytridiomycota incertae sedis</taxon>
        <taxon>Monoblepharidomycetes</taxon>
        <taxon>Monoblepharidales</taxon>
        <taxon>Gonapodyaceae</taxon>
        <taxon>Gonapodya</taxon>
    </lineage>
</organism>
<feature type="compositionally biased region" description="Polar residues" evidence="3">
    <location>
        <begin position="238"/>
        <end position="257"/>
    </location>
</feature>
<evidence type="ECO:0000313" key="8">
    <source>
        <dbReference type="Proteomes" id="UP000070544"/>
    </source>
</evidence>
<dbReference type="InterPro" id="IPR001452">
    <property type="entry name" value="SH3_domain"/>
</dbReference>
<accession>A0A139A2E2</accession>
<name>A0A139A2E2_GONPJ</name>
<dbReference type="PROSITE" id="PS50002">
    <property type="entry name" value="SH3"/>
    <property type="match status" value="1"/>
</dbReference>
<dbReference type="SUPFAM" id="SSF50044">
    <property type="entry name" value="SH3-domain"/>
    <property type="match status" value="1"/>
</dbReference>
<dbReference type="CDD" id="cd00174">
    <property type="entry name" value="SH3"/>
    <property type="match status" value="1"/>
</dbReference>
<evidence type="ECO:0000256" key="3">
    <source>
        <dbReference type="SAM" id="MobiDB-lite"/>
    </source>
</evidence>
<gene>
    <name evidence="7" type="ORF">M427DRAFT_73414</name>
</gene>
<feature type="compositionally biased region" description="Polar residues" evidence="3">
    <location>
        <begin position="321"/>
        <end position="330"/>
    </location>
</feature>
<evidence type="ECO:0000256" key="5">
    <source>
        <dbReference type="SAM" id="SignalP"/>
    </source>
</evidence>
<keyword evidence="5" id="KW-0732">Signal</keyword>
<dbReference type="Pfam" id="PF00018">
    <property type="entry name" value="SH3_1"/>
    <property type="match status" value="1"/>
</dbReference>
<keyword evidence="8" id="KW-1185">Reference proteome</keyword>
<proteinExistence type="predicted"/>
<dbReference type="Gene3D" id="2.30.30.40">
    <property type="entry name" value="SH3 Domains"/>
    <property type="match status" value="1"/>
</dbReference>
<feature type="region of interest" description="Disordered" evidence="3">
    <location>
        <begin position="116"/>
        <end position="172"/>
    </location>
</feature>
<evidence type="ECO:0000313" key="7">
    <source>
        <dbReference type="EMBL" id="KXS10956.1"/>
    </source>
</evidence>